<dbReference type="Gramene" id="Pp3c21_13700V3.1">
    <property type="protein sequence ID" value="Pp3c21_13700V3.1"/>
    <property type="gene ID" value="Pp3c21_13700"/>
</dbReference>
<gene>
    <name evidence="1" type="ORF">PHYPA_026125</name>
</gene>
<accession>A0A2K1IRU2</accession>
<dbReference type="Gramene" id="Pp3c21_13700V3.2">
    <property type="protein sequence ID" value="Pp3c21_13700V3.2"/>
    <property type="gene ID" value="Pp3c21_13700"/>
</dbReference>
<proteinExistence type="predicted"/>
<evidence type="ECO:0000313" key="3">
    <source>
        <dbReference type="Proteomes" id="UP000006727"/>
    </source>
</evidence>
<reference evidence="1 3" key="2">
    <citation type="journal article" date="2018" name="Plant J.">
        <title>The Physcomitrella patens chromosome-scale assembly reveals moss genome structure and evolution.</title>
        <authorList>
            <person name="Lang D."/>
            <person name="Ullrich K.K."/>
            <person name="Murat F."/>
            <person name="Fuchs J."/>
            <person name="Jenkins J."/>
            <person name="Haas F.B."/>
            <person name="Piednoel M."/>
            <person name="Gundlach H."/>
            <person name="Van Bel M."/>
            <person name="Meyberg R."/>
            <person name="Vives C."/>
            <person name="Morata J."/>
            <person name="Symeonidi A."/>
            <person name="Hiss M."/>
            <person name="Muchero W."/>
            <person name="Kamisugi Y."/>
            <person name="Saleh O."/>
            <person name="Blanc G."/>
            <person name="Decker E.L."/>
            <person name="van Gessel N."/>
            <person name="Grimwood J."/>
            <person name="Hayes R.D."/>
            <person name="Graham S.W."/>
            <person name="Gunter L.E."/>
            <person name="McDaniel S.F."/>
            <person name="Hoernstein S.N.W."/>
            <person name="Larsson A."/>
            <person name="Li F.W."/>
            <person name="Perroud P.F."/>
            <person name="Phillips J."/>
            <person name="Ranjan P."/>
            <person name="Rokshar D.S."/>
            <person name="Rothfels C.J."/>
            <person name="Schneider L."/>
            <person name="Shu S."/>
            <person name="Stevenson D.W."/>
            <person name="Thummler F."/>
            <person name="Tillich M."/>
            <person name="Villarreal Aguilar J.C."/>
            <person name="Widiez T."/>
            <person name="Wong G.K."/>
            <person name="Wymore A."/>
            <person name="Zhang Y."/>
            <person name="Zimmer A.D."/>
            <person name="Quatrano R.S."/>
            <person name="Mayer K.F.X."/>
            <person name="Goodstein D."/>
            <person name="Casacuberta J.M."/>
            <person name="Vandepoele K."/>
            <person name="Reski R."/>
            <person name="Cuming A.C."/>
            <person name="Tuskan G.A."/>
            <person name="Maumus F."/>
            <person name="Salse J."/>
            <person name="Schmutz J."/>
            <person name="Rensing S.A."/>
        </authorList>
    </citation>
    <scope>NUCLEOTIDE SEQUENCE [LARGE SCALE GENOMIC DNA]</scope>
    <source>
        <strain evidence="2 3">cv. Gransden 2004</strain>
    </source>
</reference>
<organism evidence="1">
    <name type="scientific">Physcomitrium patens</name>
    <name type="common">Spreading-leaved earth moss</name>
    <name type="synonym">Physcomitrella patens</name>
    <dbReference type="NCBI Taxonomy" id="3218"/>
    <lineage>
        <taxon>Eukaryota</taxon>
        <taxon>Viridiplantae</taxon>
        <taxon>Streptophyta</taxon>
        <taxon>Embryophyta</taxon>
        <taxon>Bryophyta</taxon>
        <taxon>Bryophytina</taxon>
        <taxon>Bryopsida</taxon>
        <taxon>Funariidae</taxon>
        <taxon>Funariales</taxon>
        <taxon>Funariaceae</taxon>
        <taxon>Physcomitrium</taxon>
    </lineage>
</organism>
<reference evidence="1 3" key="1">
    <citation type="journal article" date="2008" name="Science">
        <title>The Physcomitrella genome reveals evolutionary insights into the conquest of land by plants.</title>
        <authorList>
            <person name="Rensing S."/>
            <person name="Lang D."/>
            <person name="Zimmer A."/>
            <person name="Terry A."/>
            <person name="Salamov A."/>
            <person name="Shapiro H."/>
            <person name="Nishiyama T."/>
            <person name="Perroud P.-F."/>
            <person name="Lindquist E."/>
            <person name="Kamisugi Y."/>
            <person name="Tanahashi T."/>
            <person name="Sakakibara K."/>
            <person name="Fujita T."/>
            <person name="Oishi K."/>
            <person name="Shin-I T."/>
            <person name="Kuroki Y."/>
            <person name="Toyoda A."/>
            <person name="Suzuki Y."/>
            <person name="Hashimoto A."/>
            <person name="Yamaguchi K."/>
            <person name="Sugano A."/>
            <person name="Kohara Y."/>
            <person name="Fujiyama A."/>
            <person name="Anterola A."/>
            <person name="Aoki S."/>
            <person name="Ashton N."/>
            <person name="Barbazuk W.B."/>
            <person name="Barker E."/>
            <person name="Bennetzen J."/>
            <person name="Bezanilla M."/>
            <person name="Blankenship R."/>
            <person name="Cho S.H."/>
            <person name="Dutcher S."/>
            <person name="Estelle M."/>
            <person name="Fawcett J.A."/>
            <person name="Gundlach H."/>
            <person name="Hanada K."/>
            <person name="Heyl A."/>
            <person name="Hicks K.A."/>
            <person name="Hugh J."/>
            <person name="Lohr M."/>
            <person name="Mayer K."/>
            <person name="Melkozernov A."/>
            <person name="Murata T."/>
            <person name="Nelson D."/>
            <person name="Pils B."/>
            <person name="Prigge M."/>
            <person name="Reiss B."/>
            <person name="Renner T."/>
            <person name="Rombauts S."/>
            <person name="Rushton P."/>
            <person name="Sanderfoot A."/>
            <person name="Schween G."/>
            <person name="Shiu S.-H."/>
            <person name="Stueber K."/>
            <person name="Theodoulou F.L."/>
            <person name="Tu H."/>
            <person name="Van de Peer Y."/>
            <person name="Verrier P.J."/>
            <person name="Waters E."/>
            <person name="Wood A."/>
            <person name="Yang L."/>
            <person name="Cove D."/>
            <person name="Cuming A."/>
            <person name="Hasebe M."/>
            <person name="Lucas S."/>
            <person name="Mishler D.B."/>
            <person name="Reski R."/>
            <person name="Grigoriev I."/>
            <person name="Quatrano R.S."/>
            <person name="Boore J.L."/>
        </authorList>
    </citation>
    <scope>NUCLEOTIDE SEQUENCE [LARGE SCALE GENOMIC DNA]</scope>
    <source>
        <strain evidence="2 3">cv. Gransden 2004</strain>
    </source>
</reference>
<keyword evidence="3" id="KW-1185">Reference proteome</keyword>
<name>A0A2K1IRU2_PHYPA</name>
<sequence length="86" mass="9624">MESLINFGPDTFLWINSCRGSVVLDAEEVVAAWRARPNPMGETCDRLLLGDAVDSQNGSSARWRFLQSAAIKHKSLVFPSFWIAIR</sequence>
<protein>
    <submittedName>
        <fullName evidence="1 2">Uncharacterized protein</fullName>
    </submittedName>
</protein>
<dbReference type="AlphaFoldDB" id="A0A2K1IRU2"/>
<reference evidence="2" key="3">
    <citation type="submission" date="2020-12" db="UniProtKB">
        <authorList>
            <consortium name="EnsemblPlants"/>
        </authorList>
    </citation>
    <scope>IDENTIFICATION</scope>
</reference>
<dbReference type="EMBL" id="ABEU02000021">
    <property type="protein sequence ID" value="PNR32000.1"/>
    <property type="molecule type" value="Genomic_DNA"/>
</dbReference>
<dbReference type="Proteomes" id="UP000006727">
    <property type="component" value="Chromosome 21"/>
</dbReference>
<evidence type="ECO:0000313" key="2">
    <source>
        <dbReference type="EnsemblPlants" id="Pp3c21_13700V3.1"/>
    </source>
</evidence>
<dbReference type="EnsemblPlants" id="Pp3c21_13700V3.2">
    <property type="protein sequence ID" value="Pp3c21_13700V3.2"/>
    <property type="gene ID" value="Pp3c21_13700"/>
</dbReference>
<evidence type="ECO:0000313" key="1">
    <source>
        <dbReference type="EMBL" id="PNR32000.1"/>
    </source>
</evidence>
<dbReference type="InParanoid" id="A0A2K1IRU2"/>
<dbReference type="EnsemblPlants" id="Pp3c21_13700V3.1">
    <property type="protein sequence ID" value="Pp3c21_13700V3.1"/>
    <property type="gene ID" value="Pp3c21_13700"/>
</dbReference>